<organism evidence="7 8">
    <name type="scientific">Faecalibaculum rodentium</name>
    <dbReference type="NCBI Taxonomy" id="1702221"/>
    <lineage>
        <taxon>Bacteria</taxon>
        <taxon>Bacillati</taxon>
        <taxon>Bacillota</taxon>
        <taxon>Erysipelotrichia</taxon>
        <taxon>Erysipelotrichales</taxon>
        <taxon>Erysipelotrichaceae</taxon>
        <taxon>Faecalibaculum</taxon>
    </lineage>
</organism>
<evidence type="ECO:0000256" key="2">
    <source>
        <dbReference type="ARBA" id="ARBA00022491"/>
    </source>
</evidence>
<name>A0A1Q9YII9_9FIRM</name>
<evidence type="ECO:0000256" key="4">
    <source>
        <dbReference type="ARBA" id="ARBA00023163"/>
    </source>
</evidence>
<comment type="caution">
    <text evidence="7">The sequence shown here is derived from an EMBL/GenBank/DDBJ whole genome shotgun (WGS) entry which is preliminary data.</text>
</comment>
<dbReference type="SUPFAM" id="SSF46785">
    <property type="entry name" value="Winged helix' DNA-binding domain"/>
    <property type="match status" value="1"/>
</dbReference>
<sequence length="252" mass="28149">MMAEERLDRIETMTNDKGYVSTKDLAALLQVSEPTIRADCRELEKQGRIIRVHGGAKSRQTQGILTRSLEKAMDDRQNVGEQEKDRLCRYAASLVQEDDCIFIDGGTTFATILPYLKGKRIRIVTHSQIVVDSFREDNGELFVIGGSYSPQYKMNLGPIALAQLESFNFQYAFLSCAGIDLNRRKAYTAELETAEVKKKAMELAEKSFLFINGAKQHVKGFCSFADLNAFDGIVTDAAGPDIPDNFIVLEES</sequence>
<reference evidence="7 8" key="1">
    <citation type="submission" date="2016-11" db="EMBL/GenBank/DDBJ databases">
        <title>Description of two novel members of the family Erysipelotrichaceae: Ileibacterium lipovorans gen. nov., sp. nov. and Dubosiella newyorkensis, gen. nov., sp. nov.</title>
        <authorList>
            <person name="Cox L.M."/>
            <person name="Sohn J."/>
            <person name="Tyrrell K.L."/>
            <person name="Citron D.M."/>
            <person name="Lawson P.A."/>
            <person name="Patel N.B."/>
            <person name="Iizumi T."/>
            <person name="Perez-Perez G.I."/>
            <person name="Goldstein E.J."/>
            <person name="Blaser M.J."/>
        </authorList>
    </citation>
    <scope>NUCLEOTIDE SEQUENCE [LARGE SCALE GENOMIC DNA]</scope>
    <source>
        <strain evidence="7 8">NYU-BL-K8</strain>
    </source>
</reference>
<dbReference type="SMART" id="SM00420">
    <property type="entry name" value="HTH_DEOR"/>
    <property type="match status" value="1"/>
</dbReference>
<evidence type="ECO:0000256" key="1">
    <source>
        <dbReference type="ARBA" id="ARBA00021390"/>
    </source>
</evidence>
<dbReference type="SMART" id="SM01134">
    <property type="entry name" value="DeoRC"/>
    <property type="match status" value="1"/>
</dbReference>
<dbReference type="GeneID" id="78478286"/>
<evidence type="ECO:0000256" key="3">
    <source>
        <dbReference type="ARBA" id="ARBA00023015"/>
    </source>
</evidence>
<evidence type="ECO:0000259" key="6">
    <source>
        <dbReference type="PROSITE" id="PS51000"/>
    </source>
</evidence>
<dbReference type="PANTHER" id="PTHR30363:SF4">
    <property type="entry name" value="GLYCEROL-3-PHOSPHATE REGULON REPRESSOR"/>
    <property type="match status" value="1"/>
</dbReference>
<feature type="domain" description="HTH deoR-type" evidence="6">
    <location>
        <begin position="3"/>
        <end position="58"/>
    </location>
</feature>
<dbReference type="Pfam" id="PF00455">
    <property type="entry name" value="DeoRC"/>
    <property type="match status" value="1"/>
</dbReference>
<evidence type="ECO:0000313" key="8">
    <source>
        <dbReference type="Proteomes" id="UP000186758"/>
    </source>
</evidence>
<evidence type="ECO:0000313" key="7">
    <source>
        <dbReference type="EMBL" id="OLU44058.1"/>
    </source>
</evidence>
<dbReference type="SUPFAM" id="SSF100950">
    <property type="entry name" value="NagB/RpiA/CoA transferase-like"/>
    <property type="match status" value="1"/>
</dbReference>
<dbReference type="InterPro" id="IPR014036">
    <property type="entry name" value="DeoR-like_C"/>
</dbReference>
<dbReference type="GO" id="GO:0003700">
    <property type="term" value="F:DNA-binding transcription factor activity"/>
    <property type="evidence" value="ECO:0007669"/>
    <property type="project" value="InterPro"/>
</dbReference>
<dbReference type="InterPro" id="IPR036390">
    <property type="entry name" value="WH_DNA-bd_sf"/>
</dbReference>
<dbReference type="InterPro" id="IPR050313">
    <property type="entry name" value="Carb_Metab_HTH_regulators"/>
</dbReference>
<dbReference type="Pfam" id="PF08220">
    <property type="entry name" value="HTH_DeoR"/>
    <property type="match status" value="1"/>
</dbReference>
<keyword evidence="2" id="KW-0678">Repressor</keyword>
<dbReference type="Proteomes" id="UP000186758">
    <property type="component" value="Unassembled WGS sequence"/>
</dbReference>
<dbReference type="PANTHER" id="PTHR30363">
    <property type="entry name" value="HTH-TYPE TRANSCRIPTIONAL REGULATOR SRLR-RELATED"/>
    <property type="match status" value="1"/>
</dbReference>
<dbReference type="AlphaFoldDB" id="A0A1Q9YII9"/>
<comment type="function">
    <text evidence="5">Repressor of the lactose catabolism operon. Galactose-6-phosphate is the inducer.</text>
</comment>
<accession>A0A1Q9YII9</accession>
<proteinExistence type="predicted"/>
<dbReference type="PROSITE" id="PS51000">
    <property type="entry name" value="HTH_DEOR_2"/>
    <property type="match status" value="1"/>
</dbReference>
<dbReference type="OrthoDB" id="9797223at2"/>
<gene>
    <name evidence="7" type="ORF">BO223_09730</name>
</gene>
<keyword evidence="3" id="KW-0805">Transcription regulation</keyword>
<protein>
    <recommendedName>
        <fullName evidence="1">Lactose phosphotransferase system repressor</fullName>
    </recommendedName>
</protein>
<dbReference type="InterPro" id="IPR036388">
    <property type="entry name" value="WH-like_DNA-bd_sf"/>
</dbReference>
<keyword evidence="4" id="KW-0804">Transcription</keyword>
<dbReference type="InterPro" id="IPR001034">
    <property type="entry name" value="DeoR_HTH"/>
</dbReference>
<dbReference type="InterPro" id="IPR037171">
    <property type="entry name" value="NagB/RpiA_transferase-like"/>
</dbReference>
<dbReference type="EMBL" id="MPJZ01000088">
    <property type="protein sequence ID" value="OLU44058.1"/>
    <property type="molecule type" value="Genomic_DNA"/>
</dbReference>
<dbReference type="Gene3D" id="1.10.10.10">
    <property type="entry name" value="Winged helix-like DNA-binding domain superfamily/Winged helix DNA-binding domain"/>
    <property type="match status" value="1"/>
</dbReference>
<dbReference type="RefSeq" id="WP_067557550.1">
    <property type="nucleotide sequence ID" value="NZ_CANASY010000020.1"/>
</dbReference>
<evidence type="ECO:0000256" key="5">
    <source>
        <dbReference type="ARBA" id="ARBA00024937"/>
    </source>
</evidence>
<dbReference type="PRINTS" id="PR00037">
    <property type="entry name" value="HTHLACR"/>
</dbReference>